<keyword evidence="2" id="KW-0732">Signal</keyword>
<gene>
    <name evidence="3" type="ORF">KME60_10750</name>
</gene>
<evidence type="ECO:0000313" key="3">
    <source>
        <dbReference type="EMBL" id="MBW4667884.1"/>
    </source>
</evidence>
<feature type="region of interest" description="Disordered" evidence="1">
    <location>
        <begin position="126"/>
        <end position="150"/>
    </location>
</feature>
<sequence length="150" mass="16732">MKLKNLSLIAAAFALSLTATSSRVTAQTTSASPLIIAQGQQQAPGPRIQLSDVQKTEIEKIRLDTRSRIEKIFTAKQKKQLEASMKAGQPAQQALSSLKFTPQQQTQLRDIMQSSQQKVEALLTPEQKQQLVQMRQNRPQQQPQGSQPQR</sequence>
<evidence type="ECO:0000256" key="1">
    <source>
        <dbReference type="SAM" id="MobiDB-lite"/>
    </source>
</evidence>
<dbReference type="Proteomes" id="UP000729701">
    <property type="component" value="Unassembled WGS sequence"/>
</dbReference>
<protein>
    <recommendedName>
        <fullName evidence="5">P pilus assembly/Cpx signaling pathway, periplasmic inhibitor/zinc-resistance associated protein</fullName>
    </recommendedName>
</protein>
<reference evidence="3" key="2">
    <citation type="journal article" date="2022" name="Microbiol. Resour. Announc.">
        <title>Metagenome Sequencing to Explore Phylogenomics of Terrestrial Cyanobacteria.</title>
        <authorList>
            <person name="Ward R.D."/>
            <person name="Stajich J.E."/>
            <person name="Johansen J.R."/>
            <person name="Huntemann M."/>
            <person name="Clum A."/>
            <person name="Foster B."/>
            <person name="Foster B."/>
            <person name="Roux S."/>
            <person name="Palaniappan K."/>
            <person name="Varghese N."/>
            <person name="Mukherjee S."/>
            <person name="Reddy T.B.K."/>
            <person name="Daum C."/>
            <person name="Copeland A."/>
            <person name="Chen I.A."/>
            <person name="Ivanova N.N."/>
            <person name="Kyrpides N.C."/>
            <person name="Shapiro N."/>
            <person name="Eloe-Fadrosh E.A."/>
            <person name="Pietrasiak N."/>
        </authorList>
    </citation>
    <scope>NUCLEOTIDE SEQUENCE</scope>
    <source>
        <strain evidence="3">GSE-NOS-MK-12-04C</strain>
    </source>
</reference>
<name>A0A951QK87_9CYAN</name>
<dbReference type="EMBL" id="JAHHGZ010000009">
    <property type="protein sequence ID" value="MBW4667884.1"/>
    <property type="molecule type" value="Genomic_DNA"/>
</dbReference>
<evidence type="ECO:0000313" key="4">
    <source>
        <dbReference type="Proteomes" id="UP000729701"/>
    </source>
</evidence>
<comment type="caution">
    <text evidence="3">The sequence shown here is derived from an EMBL/GenBank/DDBJ whole genome shotgun (WGS) entry which is preliminary data.</text>
</comment>
<evidence type="ECO:0000256" key="2">
    <source>
        <dbReference type="SAM" id="SignalP"/>
    </source>
</evidence>
<accession>A0A951QK87</accession>
<feature type="signal peptide" evidence="2">
    <location>
        <begin position="1"/>
        <end position="26"/>
    </location>
</feature>
<dbReference type="AlphaFoldDB" id="A0A951QK87"/>
<dbReference type="Gene3D" id="1.20.120.1490">
    <property type="match status" value="1"/>
</dbReference>
<reference evidence="3" key="1">
    <citation type="submission" date="2021-05" db="EMBL/GenBank/DDBJ databases">
        <authorList>
            <person name="Pietrasiak N."/>
            <person name="Ward R."/>
            <person name="Stajich J.E."/>
            <person name="Kurbessoian T."/>
        </authorList>
    </citation>
    <scope>NUCLEOTIDE SEQUENCE</scope>
    <source>
        <strain evidence="3">GSE-NOS-MK-12-04C</strain>
    </source>
</reference>
<organism evidence="3 4">
    <name type="scientific">Cyanomargarita calcarea GSE-NOS-MK-12-04C</name>
    <dbReference type="NCBI Taxonomy" id="2839659"/>
    <lineage>
        <taxon>Bacteria</taxon>
        <taxon>Bacillati</taxon>
        <taxon>Cyanobacteriota</taxon>
        <taxon>Cyanophyceae</taxon>
        <taxon>Nostocales</taxon>
        <taxon>Cyanomargaritaceae</taxon>
        <taxon>Cyanomargarita</taxon>
    </lineage>
</organism>
<proteinExistence type="predicted"/>
<feature type="compositionally biased region" description="Low complexity" evidence="1">
    <location>
        <begin position="129"/>
        <end position="150"/>
    </location>
</feature>
<evidence type="ECO:0008006" key="5">
    <source>
        <dbReference type="Google" id="ProtNLM"/>
    </source>
</evidence>
<feature type="chain" id="PRO_5037062372" description="P pilus assembly/Cpx signaling pathway, periplasmic inhibitor/zinc-resistance associated protein" evidence="2">
    <location>
        <begin position="27"/>
        <end position="150"/>
    </location>
</feature>